<keyword evidence="8" id="KW-1278">Translocase</keyword>
<keyword evidence="6 15" id="KW-0812">Transmembrane</keyword>
<keyword evidence="16" id="KW-1003">Cell membrane</keyword>
<evidence type="ECO:0000313" key="20">
    <source>
        <dbReference type="Proteomes" id="UP000045285"/>
    </source>
</evidence>
<dbReference type="EMBL" id="CCMZ01000050">
    <property type="protein sequence ID" value="CDX25272.1"/>
    <property type="molecule type" value="Genomic_DNA"/>
</dbReference>
<evidence type="ECO:0000313" key="19">
    <source>
        <dbReference type="EMBL" id="CDX25272.1"/>
    </source>
</evidence>
<feature type="transmembrane region" description="Helical" evidence="16">
    <location>
        <begin position="352"/>
        <end position="376"/>
    </location>
</feature>
<feature type="region of interest" description="Disordered" evidence="17">
    <location>
        <begin position="1"/>
        <end position="37"/>
    </location>
</feature>
<dbReference type="GO" id="GO:0004129">
    <property type="term" value="F:cytochrome-c oxidase activity"/>
    <property type="evidence" value="ECO:0007669"/>
    <property type="project" value="UniProtKB-EC"/>
</dbReference>
<dbReference type="Gene3D" id="1.20.210.10">
    <property type="entry name" value="Cytochrome c oxidase-like, subunit I domain"/>
    <property type="match status" value="1"/>
</dbReference>
<keyword evidence="3 15" id="KW-0813">Transport</keyword>
<evidence type="ECO:0000256" key="16">
    <source>
        <dbReference type="RuleBase" id="RU363061"/>
    </source>
</evidence>
<comment type="subcellular location">
    <subcellularLocation>
        <location evidence="16">Cell membrane</location>
        <topology evidence="16">Multi-pass membrane protein</topology>
    </subcellularLocation>
    <subcellularLocation>
        <location evidence="1">Membrane</location>
        <topology evidence="1">Multi-pass membrane protein</topology>
    </subcellularLocation>
</comment>
<feature type="transmembrane region" description="Helical" evidence="16">
    <location>
        <begin position="232"/>
        <end position="262"/>
    </location>
</feature>
<feature type="compositionally biased region" description="Basic and acidic residues" evidence="17">
    <location>
        <begin position="24"/>
        <end position="37"/>
    </location>
</feature>
<feature type="transmembrane region" description="Helical" evidence="16">
    <location>
        <begin position="388"/>
        <end position="409"/>
    </location>
</feature>
<dbReference type="GO" id="GO:0015990">
    <property type="term" value="P:electron transport coupled proton transport"/>
    <property type="evidence" value="ECO:0007669"/>
    <property type="project" value="InterPro"/>
</dbReference>
<feature type="domain" description="Cytochrome oxidase subunit I profile" evidence="18">
    <location>
        <begin position="43"/>
        <end position="564"/>
    </location>
</feature>
<dbReference type="PANTHER" id="PTHR10422:SF18">
    <property type="entry name" value="CYTOCHROME C OXIDASE SUBUNIT 1"/>
    <property type="match status" value="1"/>
</dbReference>
<reference evidence="20" key="1">
    <citation type="submission" date="2014-08" db="EMBL/GenBank/DDBJ databases">
        <authorList>
            <person name="Moulin L."/>
        </authorList>
    </citation>
    <scope>NUCLEOTIDE SEQUENCE [LARGE SCALE GENOMIC DNA]</scope>
</reference>
<feature type="transmembrane region" description="Helical" evidence="16">
    <location>
        <begin position="71"/>
        <end position="91"/>
    </location>
</feature>
<feature type="transmembrane region" description="Helical" evidence="16">
    <location>
        <begin position="633"/>
        <end position="650"/>
    </location>
</feature>
<dbReference type="AlphaFoldDB" id="A0A090E6K8"/>
<dbReference type="GO" id="GO:0022904">
    <property type="term" value="P:respiratory electron transport chain"/>
    <property type="evidence" value="ECO:0007669"/>
    <property type="project" value="TreeGrafter"/>
</dbReference>
<feature type="transmembrane region" description="Helical" evidence="16">
    <location>
        <begin position="504"/>
        <end position="525"/>
    </location>
</feature>
<feature type="transmembrane region" description="Helical" evidence="16">
    <location>
        <begin position="153"/>
        <end position="180"/>
    </location>
</feature>
<keyword evidence="7 16" id="KW-0479">Metal-binding</keyword>
<dbReference type="GO" id="GO:0006119">
    <property type="term" value="P:oxidative phosphorylation"/>
    <property type="evidence" value="ECO:0007669"/>
    <property type="project" value="UniProtKB-UniPathway"/>
</dbReference>
<dbReference type="GO" id="GO:0005886">
    <property type="term" value="C:plasma membrane"/>
    <property type="evidence" value="ECO:0007669"/>
    <property type="project" value="UniProtKB-SubCell"/>
</dbReference>
<sequence>MSSADLTSERDLPQEHQASGKGDIAPERDGPRDTGMDDATLHRWLARTWRTPPGIIGALSSVDHKVIARRYLITAFLFLCLGGLNAVVMRIQLSGPRRGLIGPDLYNQLFTMHGVTMMFLFAVPIVQATGIYLVPLMVGTRNIAFPRLNAFSFWVYVSGGLFAWVSFALSMAPDVGWFAYVPLSGPEYGPGKRADVWAQMITYTEVSSLAVAVATIVTIFKQRAPGMSLDKIPLYVWALLVTSFVVVFAMPAVMITSTFLILDRLVGTHIFNPAEGGDALLFQHLFWFFGHPEVYIIFLPATGMVSAMIPAFARRPAFGHLGLVLSLIAVGFLSFGLWVHHMFATGLPKLGASFFTASSMLIAIPNGVQIFCWLATLWDGRPVIRTPLLFVFGFFFIFVIGGLTGVMLASVPLDLQVHDTYFVVAHFHYVLIGGSVFPLLGAAYFWFPKITGRMMSERLGRWHFWLALIGFNAAFFPMHIVGLWGMPRRVYTYPAELGWGNINLFITAGAVLFFLSFVLFAFNLIHGALKGAPAGDNPWDAGTLEWATSSPPPSYNFARIPVVTNVEPLWAERQALPVATGLRADVRELLISTVPEAHPDIREKSATPSIWPLLAAIAVGGTFLYSIFTPWAIVWGAAPIAVTLIGWFWPKGDPEDEE</sequence>
<organism evidence="19 20">
    <name type="scientific">Mesorhizobium plurifarium</name>
    <dbReference type="NCBI Taxonomy" id="69974"/>
    <lineage>
        <taxon>Bacteria</taxon>
        <taxon>Pseudomonadati</taxon>
        <taxon>Pseudomonadota</taxon>
        <taxon>Alphaproteobacteria</taxon>
        <taxon>Hyphomicrobiales</taxon>
        <taxon>Phyllobacteriaceae</taxon>
        <taxon>Mesorhizobium</taxon>
    </lineage>
</organism>
<keyword evidence="13 16" id="KW-0472">Membrane</keyword>
<feature type="transmembrane region" description="Helical" evidence="16">
    <location>
        <begin position="111"/>
        <end position="133"/>
    </location>
</feature>
<feature type="transmembrane region" description="Helical" evidence="16">
    <location>
        <begin position="320"/>
        <end position="340"/>
    </location>
</feature>
<keyword evidence="20" id="KW-1185">Reference proteome</keyword>
<dbReference type="STRING" id="69974.MPLDJ20_150033"/>
<dbReference type="GO" id="GO:0020037">
    <property type="term" value="F:heme binding"/>
    <property type="evidence" value="ECO:0007669"/>
    <property type="project" value="InterPro"/>
</dbReference>
<evidence type="ECO:0000256" key="6">
    <source>
        <dbReference type="ARBA" id="ARBA00022692"/>
    </source>
</evidence>
<accession>A0A090E6K8</accession>
<evidence type="ECO:0000256" key="9">
    <source>
        <dbReference type="ARBA" id="ARBA00022982"/>
    </source>
</evidence>
<comment type="similarity">
    <text evidence="15">Belongs to the heme-copper respiratory oxidase family.</text>
</comment>
<evidence type="ECO:0000259" key="18">
    <source>
        <dbReference type="PROSITE" id="PS50855"/>
    </source>
</evidence>
<evidence type="ECO:0000256" key="7">
    <source>
        <dbReference type="ARBA" id="ARBA00022723"/>
    </source>
</evidence>
<dbReference type="UniPathway" id="UPA00705"/>
<evidence type="ECO:0000256" key="15">
    <source>
        <dbReference type="RuleBase" id="RU000370"/>
    </source>
</evidence>
<dbReference type="InterPro" id="IPR036927">
    <property type="entry name" value="Cyt_c_oxase-like_su1_sf"/>
</dbReference>
<evidence type="ECO:0000256" key="11">
    <source>
        <dbReference type="ARBA" id="ARBA00023004"/>
    </source>
</evidence>
<keyword evidence="9 15" id="KW-0249">Electron transport</keyword>
<dbReference type="PROSITE" id="PS00077">
    <property type="entry name" value="COX1_CUB"/>
    <property type="match status" value="1"/>
</dbReference>
<proteinExistence type="inferred from homology"/>
<dbReference type="InterPro" id="IPR023615">
    <property type="entry name" value="Cyt_c_Oxase_su1_BS"/>
</dbReference>
<evidence type="ECO:0000256" key="1">
    <source>
        <dbReference type="ARBA" id="ARBA00004141"/>
    </source>
</evidence>
<dbReference type="Pfam" id="PF00115">
    <property type="entry name" value="COX1"/>
    <property type="match status" value="1"/>
</dbReference>
<gene>
    <name evidence="19" type="ORF">MPL3356_540028</name>
</gene>
<dbReference type="SUPFAM" id="SSF81442">
    <property type="entry name" value="Cytochrome c oxidase subunit I-like"/>
    <property type="match status" value="1"/>
</dbReference>
<comment type="catalytic activity">
    <reaction evidence="14 16">
        <text>4 Fe(II)-[cytochrome c] + O2 + 8 H(+)(in) = 4 Fe(III)-[cytochrome c] + 2 H2O + 4 H(+)(out)</text>
        <dbReference type="Rhea" id="RHEA:11436"/>
        <dbReference type="Rhea" id="RHEA-COMP:10350"/>
        <dbReference type="Rhea" id="RHEA-COMP:14399"/>
        <dbReference type="ChEBI" id="CHEBI:15377"/>
        <dbReference type="ChEBI" id="CHEBI:15378"/>
        <dbReference type="ChEBI" id="CHEBI:15379"/>
        <dbReference type="ChEBI" id="CHEBI:29033"/>
        <dbReference type="ChEBI" id="CHEBI:29034"/>
        <dbReference type="EC" id="7.1.1.9"/>
    </reaction>
</comment>
<feature type="transmembrane region" description="Helical" evidence="16">
    <location>
        <begin position="294"/>
        <end position="313"/>
    </location>
</feature>
<keyword evidence="10 16" id="KW-1133">Transmembrane helix</keyword>
<dbReference type="GO" id="GO:0046872">
    <property type="term" value="F:metal ion binding"/>
    <property type="evidence" value="ECO:0007669"/>
    <property type="project" value="UniProtKB-KW"/>
</dbReference>
<keyword evidence="5 15" id="KW-0679">Respiratory chain</keyword>
<feature type="transmembrane region" description="Helical" evidence="16">
    <location>
        <begin position="200"/>
        <end position="220"/>
    </location>
</feature>
<evidence type="ECO:0000256" key="5">
    <source>
        <dbReference type="ARBA" id="ARBA00022660"/>
    </source>
</evidence>
<evidence type="ECO:0000256" key="3">
    <source>
        <dbReference type="ARBA" id="ARBA00022448"/>
    </source>
</evidence>
<evidence type="ECO:0000256" key="17">
    <source>
        <dbReference type="SAM" id="MobiDB-lite"/>
    </source>
</evidence>
<comment type="function">
    <text evidence="16">Cytochrome c oxidase is the component of the respiratory chain that catalyzes the reduction of oxygen to water. Subunits 1-3 form the functional core of the enzyme complex. CO I is the catalytic subunit of the enzyme. Electrons originating in cytochrome c are transferred via the copper A center of subunit 2 and heme A of subunit 1 to the bimetallic center formed by heme A3 and copper B.</text>
</comment>
<dbReference type="EC" id="7.1.1.9" evidence="16"/>
<dbReference type="InterPro" id="IPR000883">
    <property type="entry name" value="Cyt_C_Oxase_1"/>
</dbReference>
<dbReference type="NCBIfam" id="TIGR02891">
    <property type="entry name" value="CtaD_CoxA"/>
    <property type="match status" value="1"/>
</dbReference>
<keyword evidence="4 15" id="KW-0349">Heme</keyword>
<name>A0A090E6K8_MESPL</name>
<dbReference type="Proteomes" id="UP000045285">
    <property type="component" value="Unassembled WGS sequence"/>
</dbReference>
<keyword evidence="12 16" id="KW-0186">Copper</keyword>
<dbReference type="PRINTS" id="PR01165">
    <property type="entry name" value="CYCOXIDASEI"/>
</dbReference>
<evidence type="ECO:0000256" key="2">
    <source>
        <dbReference type="ARBA" id="ARBA00004673"/>
    </source>
</evidence>
<keyword evidence="11 16" id="KW-0408">Iron</keyword>
<protein>
    <recommendedName>
        <fullName evidence="16">Cytochrome c oxidase subunit 1</fullName>
        <ecNumber evidence="16">7.1.1.9</ecNumber>
    </recommendedName>
</protein>
<evidence type="ECO:0000256" key="13">
    <source>
        <dbReference type="ARBA" id="ARBA00023136"/>
    </source>
</evidence>
<feature type="transmembrane region" description="Helical" evidence="16">
    <location>
        <begin position="459"/>
        <end position="484"/>
    </location>
</feature>
<dbReference type="PROSITE" id="PS50855">
    <property type="entry name" value="COX1"/>
    <property type="match status" value="1"/>
</dbReference>
<dbReference type="PANTHER" id="PTHR10422">
    <property type="entry name" value="CYTOCHROME C OXIDASE SUBUNIT 1"/>
    <property type="match status" value="1"/>
</dbReference>
<evidence type="ECO:0000256" key="14">
    <source>
        <dbReference type="ARBA" id="ARBA00047816"/>
    </source>
</evidence>
<evidence type="ECO:0000256" key="8">
    <source>
        <dbReference type="ARBA" id="ARBA00022967"/>
    </source>
</evidence>
<feature type="transmembrane region" description="Helical" evidence="16">
    <location>
        <begin position="421"/>
        <end position="447"/>
    </location>
</feature>
<dbReference type="InterPro" id="IPR014241">
    <property type="entry name" value="Cyt_c_oxidase_su1_bac"/>
</dbReference>
<evidence type="ECO:0000256" key="4">
    <source>
        <dbReference type="ARBA" id="ARBA00022617"/>
    </source>
</evidence>
<comment type="pathway">
    <text evidence="2 16">Energy metabolism; oxidative phosphorylation.</text>
</comment>
<evidence type="ECO:0000256" key="12">
    <source>
        <dbReference type="ARBA" id="ARBA00023008"/>
    </source>
</evidence>
<evidence type="ECO:0000256" key="10">
    <source>
        <dbReference type="ARBA" id="ARBA00022989"/>
    </source>
</evidence>
<dbReference type="InterPro" id="IPR023616">
    <property type="entry name" value="Cyt_c_oxase-like_su1_dom"/>
</dbReference>